<keyword evidence="2" id="KW-1185">Reference proteome</keyword>
<dbReference type="AlphaFoldDB" id="A0A8E5HWE7"/>
<protein>
    <submittedName>
        <fullName evidence="1">Uncharacterized protein</fullName>
    </submittedName>
</protein>
<reference evidence="1" key="1">
    <citation type="submission" date="2020-03" db="EMBL/GenBank/DDBJ databases">
        <title>A mixture of massive structural variations and highly conserved coding sequences in Ustilaginoidea virens genome.</title>
        <authorList>
            <person name="Zhang K."/>
            <person name="Zhao Z."/>
            <person name="Zhang Z."/>
            <person name="Li Y."/>
            <person name="Hsiang T."/>
            <person name="Sun W."/>
        </authorList>
    </citation>
    <scope>NUCLEOTIDE SEQUENCE</scope>
    <source>
        <strain evidence="1">UV-8b</strain>
    </source>
</reference>
<name>A0A8E5HWE7_USTVR</name>
<dbReference type="RefSeq" id="XP_043000456.1">
    <property type="nucleotide sequence ID" value="XM_043144521.1"/>
</dbReference>
<accession>A0A8E5HWE7</accession>
<gene>
    <name evidence="1" type="ORF">UV8b_07024</name>
</gene>
<evidence type="ECO:0000313" key="1">
    <source>
        <dbReference type="EMBL" id="QUC22783.1"/>
    </source>
</evidence>
<sequence length="98" mass="10582">MIATACTGAYFYGIVRIDHAASPHSRYCQALRAQVRSKNSHRPCMPFPTLLAKRSDGVRLPSGPAAESRICNPPAVAGDVVIFVVDVWSAKSELDTPL</sequence>
<dbReference type="GeneID" id="66067801"/>
<dbReference type="Proteomes" id="UP000027002">
    <property type="component" value="Chromosome 5"/>
</dbReference>
<proteinExistence type="predicted"/>
<organism evidence="1 2">
    <name type="scientific">Ustilaginoidea virens</name>
    <name type="common">Rice false smut fungus</name>
    <name type="synonym">Villosiclava virens</name>
    <dbReference type="NCBI Taxonomy" id="1159556"/>
    <lineage>
        <taxon>Eukaryota</taxon>
        <taxon>Fungi</taxon>
        <taxon>Dikarya</taxon>
        <taxon>Ascomycota</taxon>
        <taxon>Pezizomycotina</taxon>
        <taxon>Sordariomycetes</taxon>
        <taxon>Hypocreomycetidae</taxon>
        <taxon>Hypocreales</taxon>
        <taxon>Clavicipitaceae</taxon>
        <taxon>Ustilaginoidea</taxon>
    </lineage>
</organism>
<evidence type="ECO:0000313" key="2">
    <source>
        <dbReference type="Proteomes" id="UP000027002"/>
    </source>
</evidence>
<dbReference type="KEGG" id="uvi:66067801"/>
<dbReference type="EMBL" id="CP072757">
    <property type="protein sequence ID" value="QUC22783.1"/>
    <property type="molecule type" value="Genomic_DNA"/>
</dbReference>